<keyword evidence="1" id="KW-0812">Transmembrane</keyword>
<evidence type="ECO:0000256" key="1">
    <source>
        <dbReference type="SAM" id="Phobius"/>
    </source>
</evidence>
<dbReference type="Proteomes" id="UP000036520">
    <property type="component" value="Chromosome"/>
</dbReference>
<dbReference type="RefSeq" id="WP_048643593.1">
    <property type="nucleotide sequence ID" value="NZ_CP012040.1"/>
</dbReference>
<feature type="transmembrane region" description="Helical" evidence="1">
    <location>
        <begin position="87"/>
        <end position="102"/>
    </location>
</feature>
<feature type="transmembrane region" description="Helical" evidence="1">
    <location>
        <begin position="12"/>
        <end position="32"/>
    </location>
</feature>
<protein>
    <submittedName>
        <fullName evidence="2">Uncharacterized protein</fullName>
    </submittedName>
</protein>
<dbReference type="STRING" id="320787.CA2015_4142"/>
<sequence>MSNQIDKLTEHYLIPLLLAFGSIFLIVSVFYWNEWRNVATENFLYPYYNISGESTDNFLAATRKSGLGYFAFTVCCFVAVILKRRIFCLIIASLSAIGLFLLF</sequence>
<accession>A0A0H4PKC8</accession>
<dbReference type="AlphaFoldDB" id="A0A0H4PKC8"/>
<proteinExistence type="predicted"/>
<evidence type="ECO:0000313" key="3">
    <source>
        <dbReference type="Proteomes" id="UP000036520"/>
    </source>
</evidence>
<dbReference type="KEGG" id="camu:CA2015_4142"/>
<keyword evidence="3" id="KW-1185">Reference proteome</keyword>
<dbReference type="EMBL" id="CP012040">
    <property type="protein sequence ID" value="AKP53495.1"/>
    <property type="molecule type" value="Genomic_DNA"/>
</dbReference>
<reference evidence="2 3" key="1">
    <citation type="submission" date="2015-07" db="EMBL/GenBank/DDBJ databases">
        <authorList>
            <person name="Kim K.M."/>
        </authorList>
    </citation>
    <scope>NUCLEOTIDE SEQUENCE [LARGE SCALE GENOMIC DNA]</scope>
    <source>
        <strain evidence="2 3">KCTC 12363</strain>
    </source>
</reference>
<name>A0A0H4PKC8_9BACT</name>
<evidence type="ECO:0000313" key="2">
    <source>
        <dbReference type="EMBL" id="AKP53495.1"/>
    </source>
</evidence>
<keyword evidence="1" id="KW-1133">Transmembrane helix</keyword>
<organism evidence="2 3">
    <name type="scientific">Cyclobacterium amurskyense</name>
    <dbReference type="NCBI Taxonomy" id="320787"/>
    <lineage>
        <taxon>Bacteria</taxon>
        <taxon>Pseudomonadati</taxon>
        <taxon>Bacteroidota</taxon>
        <taxon>Cytophagia</taxon>
        <taxon>Cytophagales</taxon>
        <taxon>Cyclobacteriaceae</taxon>
        <taxon>Cyclobacterium</taxon>
    </lineage>
</organism>
<gene>
    <name evidence="2" type="ORF">CA2015_4142</name>
</gene>
<keyword evidence="1" id="KW-0472">Membrane</keyword>
<feature type="transmembrane region" description="Helical" evidence="1">
    <location>
        <begin position="66"/>
        <end position="82"/>
    </location>
</feature>